<evidence type="ECO:0000256" key="3">
    <source>
        <dbReference type="ARBA" id="ARBA00022643"/>
    </source>
</evidence>
<comment type="cofactor">
    <cofactor evidence="1">
        <name>FMN</name>
        <dbReference type="ChEBI" id="CHEBI:58210"/>
    </cofactor>
</comment>
<organism evidence="7 8">
    <name type="scientific">Streptomyces rectiviolaceus</name>
    <dbReference type="NCBI Taxonomy" id="332591"/>
    <lineage>
        <taxon>Bacteria</taxon>
        <taxon>Bacillati</taxon>
        <taxon>Actinomycetota</taxon>
        <taxon>Actinomycetes</taxon>
        <taxon>Kitasatosporales</taxon>
        <taxon>Streptomycetaceae</taxon>
        <taxon>Streptomyces</taxon>
    </lineage>
</organism>
<sequence>MADLDALLSLADFEQHWMAHADRPVAQYVAGGAGSDGVVATNTAAFDDVWLCPRGLHDGPAELDTSVTVLGHTLALPLILAPTSPQRLVHPDAELATGRAAAQRGLLSIVSTDSHFPYSEIAESAPGRTWFQLFPYRSRADVDATVEYAENCGASALVVTVDASFPARRLTTVRAGYRLPPGVDYGTLRTLGILQGDPPAGGRHEKIPVTWDDLKRIRARTSLPLLVKGVLRPADARRCVDLGADATIVSNHGGRQLDGVLPALFALRSVVAAVPRTHPVILDGGIRSGVDLAKAIALGARAVCIGRPYLWGLGLGGQQGVERVLDLLRTEFSDALLQLGITTVDELDDTFVTTSCRHMRG</sequence>
<dbReference type="SUPFAM" id="SSF51395">
    <property type="entry name" value="FMN-linked oxidoreductases"/>
    <property type="match status" value="1"/>
</dbReference>
<keyword evidence="4" id="KW-0560">Oxidoreductase</keyword>
<keyword evidence="8" id="KW-1185">Reference proteome</keyword>
<dbReference type="PANTHER" id="PTHR10578">
    <property type="entry name" value="S -2-HYDROXY-ACID OXIDASE-RELATED"/>
    <property type="match status" value="1"/>
</dbReference>
<dbReference type="Gene3D" id="3.20.20.70">
    <property type="entry name" value="Aldolase class I"/>
    <property type="match status" value="1"/>
</dbReference>
<comment type="similarity">
    <text evidence="5">Belongs to the FMN-dependent alpha-hydroxy acid dehydrogenase family.</text>
</comment>
<dbReference type="InterPro" id="IPR012133">
    <property type="entry name" value="Alpha-hydoxy_acid_DH_FMN"/>
</dbReference>
<evidence type="ECO:0000313" key="7">
    <source>
        <dbReference type="EMBL" id="GAA3154912.1"/>
    </source>
</evidence>
<gene>
    <name evidence="7" type="ORF">GCM10010449_84800</name>
</gene>
<comment type="caution">
    <text evidence="7">The sequence shown here is derived from an EMBL/GenBank/DDBJ whole genome shotgun (WGS) entry which is preliminary data.</text>
</comment>
<dbReference type="InterPro" id="IPR000262">
    <property type="entry name" value="FMN-dep_DH"/>
</dbReference>
<dbReference type="Pfam" id="PF01070">
    <property type="entry name" value="FMN_dh"/>
    <property type="match status" value="1"/>
</dbReference>
<reference evidence="8" key="1">
    <citation type="journal article" date="2019" name="Int. J. Syst. Evol. Microbiol.">
        <title>The Global Catalogue of Microorganisms (GCM) 10K type strain sequencing project: providing services to taxonomists for standard genome sequencing and annotation.</title>
        <authorList>
            <consortium name="The Broad Institute Genomics Platform"/>
            <consortium name="The Broad Institute Genome Sequencing Center for Infectious Disease"/>
            <person name="Wu L."/>
            <person name="Ma J."/>
        </authorList>
    </citation>
    <scope>NUCLEOTIDE SEQUENCE [LARGE SCALE GENOMIC DNA]</scope>
    <source>
        <strain evidence="8">JCM 9092</strain>
    </source>
</reference>
<protein>
    <submittedName>
        <fullName evidence="7">Alpha-hydroxy acid oxidase</fullName>
    </submittedName>
</protein>
<feature type="domain" description="FMN hydroxy acid dehydrogenase" evidence="6">
    <location>
        <begin position="2"/>
        <end position="357"/>
    </location>
</feature>
<dbReference type="RefSeq" id="WP_344531041.1">
    <property type="nucleotide sequence ID" value="NZ_BAAAUG010000266.1"/>
</dbReference>
<dbReference type="InterPro" id="IPR013785">
    <property type="entry name" value="Aldolase_TIM"/>
</dbReference>
<evidence type="ECO:0000313" key="8">
    <source>
        <dbReference type="Proteomes" id="UP001501637"/>
    </source>
</evidence>
<dbReference type="PROSITE" id="PS00557">
    <property type="entry name" value="FMN_HYDROXY_ACID_DH_1"/>
    <property type="match status" value="1"/>
</dbReference>
<dbReference type="PIRSF" id="PIRSF000138">
    <property type="entry name" value="Al-hdrx_acd_dh"/>
    <property type="match status" value="1"/>
</dbReference>
<evidence type="ECO:0000256" key="1">
    <source>
        <dbReference type="ARBA" id="ARBA00001917"/>
    </source>
</evidence>
<dbReference type="EMBL" id="BAAAUG010000266">
    <property type="protein sequence ID" value="GAA3154912.1"/>
    <property type="molecule type" value="Genomic_DNA"/>
</dbReference>
<dbReference type="CDD" id="cd02809">
    <property type="entry name" value="alpha_hydroxyacid_oxid_FMN"/>
    <property type="match status" value="1"/>
</dbReference>
<evidence type="ECO:0000256" key="4">
    <source>
        <dbReference type="ARBA" id="ARBA00023002"/>
    </source>
</evidence>
<keyword evidence="3" id="KW-0288">FMN</keyword>
<dbReference type="InterPro" id="IPR037396">
    <property type="entry name" value="FMN_HAD"/>
</dbReference>
<evidence type="ECO:0000256" key="5">
    <source>
        <dbReference type="ARBA" id="ARBA00024042"/>
    </source>
</evidence>
<evidence type="ECO:0000256" key="2">
    <source>
        <dbReference type="ARBA" id="ARBA00022630"/>
    </source>
</evidence>
<dbReference type="PROSITE" id="PS51349">
    <property type="entry name" value="FMN_HYDROXY_ACID_DH_2"/>
    <property type="match status" value="1"/>
</dbReference>
<name>A0ABP6NRL5_9ACTN</name>
<dbReference type="InterPro" id="IPR008259">
    <property type="entry name" value="FMN_hydac_DH_AS"/>
</dbReference>
<accession>A0ABP6NRL5</accession>
<evidence type="ECO:0000259" key="6">
    <source>
        <dbReference type="PROSITE" id="PS51349"/>
    </source>
</evidence>
<keyword evidence="2" id="KW-0285">Flavoprotein</keyword>
<proteinExistence type="inferred from homology"/>
<dbReference type="PANTHER" id="PTHR10578:SF107">
    <property type="entry name" value="2-HYDROXYACID OXIDASE 1"/>
    <property type="match status" value="1"/>
</dbReference>
<dbReference type="Proteomes" id="UP001501637">
    <property type="component" value="Unassembled WGS sequence"/>
</dbReference>